<proteinExistence type="predicted"/>
<feature type="region of interest" description="Disordered" evidence="1">
    <location>
        <begin position="311"/>
        <end position="351"/>
    </location>
</feature>
<accession>A0A9P6J991</accession>
<dbReference type="PANTHER" id="PTHR24114">
    <property type="entry name" value="LEUCINE RICH REPEAT FAMILY PROTEIN"/>
    <property type="match status" value="1"/>
</dbReference>
<dbReference type="EMBL" id="JAAAHW010006288">
    <property type="protein sequence ID" value="KAF9963470.1"/>
    <property type="molecule type" value="Genomic_DNA"/>
</dbReference>
<feature type="compositionally biased region" description="Polar residues" evidence="1">
    <location>
        <begin position="320"/>
        <end position="334"/>
    </location>
</feature>
<dbReference type="InterPro" id="IPR032675">
    <property type="entry name" value="LRR_dom_sf"/>
</dbReference>
<keyword evidence="3" id="KW-1185">Reference proteome</keyword>
<dbReference type="AlphaFoldDB" id="A0A9P6J991"/>
<dbReference type="Pfam" id="PF13516">
    <property type="entry name" value="LRR_6"/>
    <property type="match status" value="2"/>
</dbReference>
<gene>
    <name evidence="2" type="ORF">BGZ65_003128</name>
</gene>
<dbReference type="Gene3D" id="3.80.10.10">
    <property type="entry name" value="Ribonuclease Inhibitor"/>
    <property type="match status" value="2"/>
</dbReference>
<dbReference type="SUPFAM" id="SSF52047">
    <property type="entry name" value="RNI-like"/>
    <property type="match status" value="1"/>
</dbReference>
<dbReference type="Proteomes" id="UP000749646">
    <property type="component" value="Unassembled WGS sequence"/>
</dbReference>
<dbReference type="PANTHER" id="PTHR24114:SF2">
    <property type="entry name" value="F-BOX DOMAIN-CONTAINING PROTEIN-RELATED"/>
    <property type="match status" value="1"/>
</dbReference>
<organism evidence="2 3">
    <name type="scientific">Modicella reniformis</name>
    <dbReference type="NCBI Taxonomy" id="1440133"/>
    <lineage>
        <taxon>Eukaryota</taxon>
        <taxon>Fungi</taxon>
        <taxon>Fungi incertae sedis</taxon>
        <taxon>Mucoromycota</taxon>
        <taxon>Mortierellomycotina</taxon>
        <taxon>Mortierellomycetes</taxon>
        <taxon>Mortierellales</taxon>
        <taxon>Mortierellaceae</taxon>
        <taxon>Modicella</taxon>
    </lineage>
</organism>
<dbReference type="InterPro" id="IPR001611">
    <property type="entry name" value="Leu-rich_rpt"/>
</dbReference>
<evidence type="ECO:0000313" key="3">
    <source>
        <dbReference type="Proteomes" id="UP000749646"/>
    </source>
</evidence>
<evidence type="ECO:0000313" key="2">
    <source>
        <dbReference type="EMBL" id="KAF9963470.1"/>
    </source>
</evidence>
<name>A0A9P6J991_9FUNG</name>
<comment type="caution">
    <text evidence="2">The sequence shown here is derived from an EMBL/GenBank/DDBJ whole genome shotgun (WGS) entry which is preliminary data.</text>
</comment>
<dbReference type="SMART" id="SM00368">
    <property type="entry name" value="LRR_RI"/>
    <property type="match status" value="6"/>
</dbReference>
<evidence type="ECO:0000256" key="1">
    <source>
        <dbReference type="SAM" id="MobiDB-lite"/>
    </source>
</evidence>
<protein>
    <submittedName>
        <fullName evidence="2">Uncharacterized protein</fullName>
    </submittedName>
</protein>
<dbReference type="InterPro" id="IPR052394">
    <property type="entry name" value="LRR-containing"/>
</dbReference>
<sequence length="1064" mass="119933">MPQEFQQVRLKEVVKIVPVQKGSDGSYILLEDIQDAFFHVGDVFELNGGRVLFLKNEHHDRLYPQRIASYPGEILTVVSVPQTDFNQPDNSAMKDEDKDQNAMIISALLVLQSQVSRLEHNLQLSDSKLAALFDLEKNNSKVQHQILNRMDLMLAKTERLLTQTFELHEYTLPRLFIVLPEVAYQGLNPAQILSRCANVKFRLFFLCECGGTHTRPLLGPHRLNHIHIARHEGYEITRATEFFRKYGPHILRLLQALRVGIKLANGFINIPALSTVSAMDLPDEIMDDLNHKVMACIDYLTAYQNLLGDDNTPGLEEGNEQNSGGDIENMNGTDQQQQQQEPQLAAMDDDDARSNMDPWSDIFQIEGADLRRLSSFLKQKDQDRALGNLFRTVDEKGHVKWICLDHYRSTYHHRQDHEFENEIKLYHGEFDKQLGIVRVTLTSSVAIESFLETMARAGAFNELDLHLRHYAYQDLKLLGDSLSKTNVSKLTLTCNGYRELASMGKKKLYALLKIMVAGKVRYFHFKNIKDLIPARGVVIPKDFSTVRSLELTAISLKEGHETLGTLLTACIHLAVLRLTDISLKLNRLISVVNALAQNRTLTTLALINCKIERAGASKIAALVESHESLRDLDLGLNCLGDSGCCEIIEAAGNKLERLSMPYTGVGDEAAMALERAVAGDRLKCLDISKSTDELGPEAKKSIIRLMGRLRHCTELVFPRIQEPADEACARMIHRLESRKLERLEIERSDCGDQTAEALARKFSDPAHPWSVLTTIQLQLPRITLTGAKTLGGALHSDCPVANVSFSDSRMFQQAAPSNLSSIKTLFTDICSRLTILKLRNTSMSDEVASVLCEALQASDPACRLEYLDLAENKLTATGGAMILKSLHRNRMLKTLRMESRSFNKFGSMGLAVQRFLETNRTLRRLTVSHVDLLELTLGLNRNANTLKAIEIQYVDGEVDDILGFGNFLKSSQNTLLRLVIKHARVCDDGRSLEYLGHHLKQNTTLVDLEWNYDQGYEADNYVLQRYLDRNRELWRKNVVGLKTQDLVLAGVDPWTIRAISQSVE</sequence>
<dbReference type="OrthoDB" id="120976at2759"/>
<reference evidence="2" key="1">
    <citation type="journal article" date="2020" name="Fungal Divers.">
        <title>Resolving the Mortierellaceae phylogeny through synthesis of multi-gene phylogenetics and phylogenomics.</title>
        <authorList>
            <person name="Vandepol N."/>
            <person name="Liber J."/>
            <person name="Desiro A."/>
            <person name="Na H."/>
            <person name="Kennedy M."/>
            <person name="Barry K."/>
            <person name="Grigoriev I.V."/>
            <person name="Miller A.N."/>
            <person name="O'Donnell K."/>
            <person name="Stajich J.E."/>
            <person name="Bonito G."/>
        </authorList>
    </citation>
    <scope>NUCLEOTIDE SEQUENCE</scope>
    <source>
        <strain evidence="2">MES-2147</strain>
    </source>
</reference>